<evidence type="ECO:0000313" key="1">
    <source>
        <dbReference type="EMBL" id="HIQ72419.1"/>
    </source>
</evidence>
<sequence>MKPKIRHVIWDFNGTLLNDAQLALSIDNRLLRQMGMEPITLEDYRTFMRNPVELFYQDLGVDLQKYDFKWINETFLEEFNREAVNVGLMPGALQALQAIRDAGYTQSILSSSYEPSLLHQAQALGLTPFMSAVTGLLDNGGGTKEERGLHQLALLGVPPEEAVLVGDMITDAFVASHMGCRCILVAGGHNTRRRLSQCGMPVAGDIGGVLPILLEA</sequence>
<reference evidence="1" key="2">
    <citation type="journal article" date="2021" name="PeerJ">
        <title>Extensive microbial diversity within the chicken gut microbiome revealed by metagenomics and culture.</title>
        <authorList>
            <person name="Gilroy R."/>
            <person name="Ravi A."/>
            <person name="Getino M."/>
            <person name="Pursley I."/>
            <person name="Horton D.L."/>
            <person name="Alikhan N.F."/>
            <person name="Baker D."/>
            <person name="Gharbi K."/>
            <person name="Hall N."/>
            <person name="Watson M."/>
            <person name="Adriaenssens E.M."/>
            <person name="Foster-Nyarko E."/>
            <person name="Jarju S."/>
            <person name="Secka A."/>
            <person name="Antonio M."/>
            <person name="Oren A."/>
            <person name="Chaudhuri R.R."/>
            <person name="La Ragione R."/>
            <person name="Hildebrand F."/>
            <person name="Pallen M.J."/>
        </authorList>
    </citation>
    <scope>NUCLEOTIDE SEQUENCE</scope>
    <source>
        <strain evidence="1">ChiSxjej2B14-6234</strain>
    </source>
</reference>
<dbReference type="SFLD" id="SFLDS00003">
    <property type="entry name" value="Haloacid_Dehalogenase"/>
    <property type="match status" value="1"/>
</dbReference>
<dbReference type="InterPro" id="IPR050155">
    <property type="entry name" value="HAD-like_hydrolase_sf"/>
</dbReference>
<gene>
    <name evidence="1" type="ORF">IAB73_09460</name>
</gene>
<dbReference type="PANTHER" id="PTHR43434">
    <property type="entry name" value="PHOSPHOGLYCOLATE PHOSPHATASE"/>
    <property type="match status" value="1"/>
</dbReference>
<dbReference type="Pfam" id="PF13419">
    <property type="entry name" value="HAD_2"/>
    <property type="match status" value="1"/>
</dbReference>
<accession>A0A9D0ZB13</accession>
<evidence type="ECO:0000313" key="2">
    <source>
        <dbReference type="Proteomes" id="UP000886887"/>
    </source>
</evidence>
<dbReference type="Gene3D" id="3.40.50.1000">
    <property type="entry name" value="HAD superfamily/HAD-like"/>
    <property type="match status" value="1"/>
</dbReference>
<dbReference type="InterPro" id="IPR041492">
    <property type="entry name" value="HAD_2"/>
</dbReference>
<dbReference type="EMBL" id="DVFJ01000035">
    <property type="protein sequence ID" value="HIQ72419.1"/>
    <property type="molecule type" value="Genomic_DNA"/>
</dbReference>
<dbReference type="InterPro" id="IPR023198">
    <property type="entry name" value="PGP-like_dom2"/>
</dbReference>
<dbReference type="InterPro" id="IPR023214">
    <property type="entry name" value="HAD_sf"/>
</dbReference>
<reference evidence="1" key="1">
    <citation type="submission" date="2020-10" db="EMBL/GenBank/DDBJ databases">
        <authorList>
            <person name="Gilroy R."/>
        </authorList>
    </citation>
    <scope>NUCLEOTIDE SEQUENCE</scope>
    <source>
        <strain evidence="1">ChiSxjej2B14-6234</strain>
    </source>
</reference>
<dbReference type="GO" id="GO:0008967">
    <property type="term" value="F:phosphoglycolate phosphatase activity"/>
    <property type="evidence" value="ECO:0007669"/>
    <property type="project" value="TreeGrafter"/>
</dbReference>
<keyword evidence="1" id="KW-0378">Hydrolase</keyword>
<name>A0A9D0ZB13_9FIRM</name>
<dbReference type="Proteomes" id="UP000886887">
    <property type="component" value="Unassembled WGS sequence"/>
</dbReference>
<dbReference type="SFLD" id="SFLDG01129">
    <property type="entry name" value="C1.5:_HAD__Beta-PGM__Phosphata"/>
    <property type="match status" value="1"/>
</dbReference>
<dbReference type="SUPFAM" id="SSF56784">
    <property type="entry name" value="HAD-like"/>
    <property type="match status" value="1"/>
</dbReference>
<dbReference type="Gene3D" id="1.10.150.240">
    <property type="entry name" value="Putative phosphatase, domain 2"/>
    <property type="match status" value="1"/>
</dbReference>
<dbReference type="InterPro" id="IPR036412">
    <property type="entry name" value="HAD-like_sf"/>
</dbReference>
<dbReference type="GO" id="GO:0006281">
    <property type="term" value="P:DNA repair"/>
    <property type="evidence" value="ECO:0007669"/>
    <property type="project" value="TreeGrafter"/>
</dbReference>
<dbReference type="GO" id="GO:0005829">
    <property type="term" value="C:cytosol"/>
    <property type="evidence" value="ECO:0007669"/>
    <property type="project" value="TreeGrafter"/>
</dbReference>
<comment type="caution">
    <text evidence="1">The sequence shown here is derived from an EMBL/GenBank/DDBJ whole genome shotgun (WGS) entry which is preliminary data.</text>
</comment>
<proteinExistence type="predicted"/>
<organism evidence="1 2">
    <name type="scientific">Candidatus Onthenecus intestinigallinarum</name>
    <dbReference type="NCBI Taxonomy" id="2840875"/>
    <lineage>
        <taxon>Bacteria</taxon>
        <taxon>Bacillati</taxon>
        <taxon>Bacillota</taxon>
        <taxon>Clostridia</taxon>
        <taxon>Eubacteriales</taxon>
        <taxon>Candidatus Onthenecus</taxon>
    </lineage>
</organism>
<dbReference type="PANTHER" id="PTHR43434:SF1">
    <property type="entry name" value="PHOSPHOGLYCOLATE PHOSPHATASE"/>
    <property type="match status" value="1"/>
</dbReference>
<dbReference type="AlphaFoldDB" id="A0A9D0ZB13"/>
<protein>
    <submittedName>
        <fullName evidence="1">HAD family hydrolase</fullName>
    </submittedName>
</protein>